<name>A0AA43RGL7_9ACTN</name>
<keyword evidence="2" id="KW-1185">Reference proteome</keyword>
<dbReference type="Proteomes" id="UP001168575">
    <property type="component" value="Unassembled WGS sequence"/>
</dbReference>
<dbReference type="EMBL" id="JAUMVS010000020">
    <property type="protein sequence ID" value="MDO4841477.1"/>
    <property type="molecule type" value="Genomic_DNA"/>
</dbReference>
<organism evidence="1 2">
    <name type="scientific">Phoenicibacter congonensis</name>
    <dbReference type="NCBI Taxonomy" id="1944646"/>
    <lineage>
        <taxon>Bacteria</taxon>
        <taxon>Bacillati</taxon>
        <taxon>Actinomycetota</taxon>
        <taxon>Coriobacteriia</taxon>
        <taxon>Eggerthellales</taxon>
        <taxon>Eggerthellaceae</taxon>
        <taxon>Phoenicibacter</taxon>
    </lineage>
</organism>
<protein>
    <recommendedName>
        <fullName evidence="3">DUF697 domain-containing protein</fullName>
    </recommendedName>
</protein>
<evidence type="ECO:0000313" key="2">
    <source>
        <dbReference type="Proteomes" id="UP001168575"/>
    </source>
</evidence>
<proteinExistence type="predicted"/>
<evidence type="ECO:0000313" key="1">
    <source>
        <dbReference type="EMBL" id="MDO4841477.1"/>
    </source>
</evidence>
<evidence type="ECO:0008006" key="3">
    <source>
        <dbReference type="Google" id="ProtNLM"/>
    </source>
</evidence>
<comment type="caution">
    <text evidence="1">The sequence shown here is derived from an EMBL/GenBank/DDBJ whole genome shotgun (WGS) entry which is preliminary data.</text>
</comment>
<gene>
    <name evidence="1" type="ORF">Q3982_02225</name>
</gene>
<accession>A0AA43RGL7</accession>
<reference evidence="1" key="1">
    <citation type="submission" date="2023-07" db="EMBL/GenBank/DDBJ databases">
        <title>Between Cages and Wild: Unraveling the Impact of Captivity on Animal Microbiomes and Antimicrobial Resistance.</title>
        <authorList>
            <person name="Schmartz G.P."/>
            <person name="Rehner J."/>
            <person name="Schuff M.J."/>
            <person name="Becker S.L."/>
            <person name="Kravczyk M."/>
            <person name="Gurevich A."/>
            <person name="Francke R."/>
            <person name="Mueller R."/>
            <person name="Keller V."/>
            <person name="Keller A."/>
        </authorList>
    </citation>
    <scope>NUCLEOTIDE SEQUENCE</scope>
    <source>
        <strain evidence="1">S12M_St_49</strain>
    </source>
</reference>
<dbReference type="AlphaFoldDB" id="A0AA43RGL7"/>
<sequence>MPKQSKISDVSKAVTKYVPKTADINKVSAEITHILDLEKVNLNVQIYIDENASNEASTVVRNLFMSNAANVRLQINYFDVIEDVSVNAKADMAVIIGCDSSTVLNLASKVRGRDVPCYIVFDSARTTSVSDFFANSEIAGDYFILNSEMIESVNAMTKKLGTWIANVCVGKKFAFAAAFPFVARPLAMEIVHLTSIENIAIGVVPFISKADFPLMLLNQIFMLGQIAAVYGHKIDANLLKEACGVLAGALVGRKVYRVLHKALPIPRCIVAGTVAVGTTETIGRALVAYFEAGGDIDGVLEIVKRTVMGSRVVSDAAKPVVDKVVSTVNAVNTVNTVKSSPVNA</sequence>